<evidence type="ECO:0008006" key="2">
    <source>
        <dbReference type="Google" id="ProtNLM"/>
    </source>
</evidence>
<dbReference type="EMBL" id="HBGV01012115">
    <property type="protein sequence ID" value="CAD9499615.1"/>
    <property type="molecule type" value="Transcribed_RNA"/>
</dbReference>
<accession>A0A7S2HTS6</accession>
<sequence length="119" mass="13574">MSRTSFVIMYAGCPVLCQSKLQTEISLFTAEAEYIALSSAMREVIPFMDLLEELAKVFPLHMPCPEVHCQVFEDNQSCISIAKSYKFSPRTKHIALKYHHFRKFVQDGRLVLKSIGTAE</sequence>
<dbReference type="PANTHER" id="PTHR11439:SF483">
    <property type="entry name" value="PEPTIDE SYNTHASE GLIP-LIKE, PUTATIVE (AFU_ORTHOLOGUE AFUA_3G12920)-RELATED"/>
    <property type="match status" value="1"/>
</dbReference>
<name>A0A7S2HTS6_9STRA</name>
<gene>
    <name evidence="1" type="ORF">HTAM1171_LOCUS7416</name>
</gene>
<evidence type="ECO:0000313" key="1">
    <source>
        <dbReference type="EMBL" id="CAD9499615.1"/>
    </source>
</evidence>
<dbReference type="AlphaFoldDB" id="A0A7S2HTS6"/>
<protein>
    <recommendedName>
        <fullName evidence="2">Reverse transcriptase Ty1/copia-type domain-containing protein</fullName>
    </recommendedName>
</protein>
<dbReference type="PANTHER" id="PTHR11439">
    <property type="entry name" value="GAG-POL-RELATED RETROTRANSPOSON"/>
    <property type="match status" value="1"/>
</dbReference>
<organism evidence="1">
    <name type="scientific">Helicotheca tamesis</name>
    <dbReference type="NCBI Taxonomy" id="374047"/>
    <lineage>
        <taxon>Eukaryota</taxon>
        <taxon>Sar</taxon>
        <taxon>Stramenopiles</taxon>
        <taxon>Ochrophyta</taxon>
        <taxon>Bacillariophyta</taxon>
        <taxon>Mediophyceae</taxon>
        <taxon>Lithodesmiophycidae</taxon>
        <taxon>Lithodesmiales</taxon>
        <taxon>Lithodesmiaceae</taxon>
        <taxon>Helicotheca</taxon>
    </lineage>
</organism>
<proteinExistence type="predicted"/>
<reference evidence="1" key="1">
    <citation type="submission" date="2021-01" db="EMBL/GenBank/DDBJ databases">
        <authorList>
            <person name="Corre E."/>
            <person name="Pelletier E."/>
            <person name="Niang G."/>
            <person name="Scheremetjew M."/>
            <person name="Finn R."/>
            <person name="Kale V."/>
            <person name="Holt S."/>
            <person name="Cochrane G."/>
            <person name="Meng A."/>
            <person name="Brown T."/>
            <person name="Cohen L."/>
        </authorList>
    </citation>
    <scope>NUCLEOTIDE SEQUENCE</scope>
    <source>
        <strain evidence="1">CCMP826</strain>
    </source>
</reference>
<dbReference type="CDD" id="cd09272">
    <property type="entry name" value="RNase_HI_RT_Ty1"/>
    <property type="match status" value="1"/>
</dbReference>